<comment type="similarity">
    <text evidence="2">Belongs to the enoyl-CoA hydratase/isomerase family.</text>
</comment>
<dbReference type="PROSITE" id="PS00166">
    <property type="entry name" value="ENOYL_COA_HYDRATASE"/>
    <property type="match status" value="1"/>
</dbReference>
<accession>A0A6J7FKM5</accession>
<evidence type="ECO:0000256" key="2">
    <source>
        <dbReference type="ARBA" id="ARBA00005254"/>
    </source>
</evidence>
<comment type="pathway">
    <text evidence="1">Lipid metabolism; fatty acid beta-oxidation.</text>
</comment>
<dbReference type="PANTHER" id="PTHR43149">
    <property type="entry name" value="ENOYL-COA HYDRATASE"/>
    <property type="match status" value="1"/>
</dbReference>
<dbReference type="Gene3D" id="3.90.226.10">
    <property type="entry name" value="2-enoyl-CoA Hydratase, Chain A, domain 1"/>
    <property type="match status" value="1"/>
</dbReference>
<dbReference type="InterPro" id="IPR045002">
    <property type="entry name" value="Ech1-like"/>
</dbReference>
<dbReference type="AlphaFoldDB" id="A0A6J7FKM5"/>
<dbReference type="GO" id="GO:0016853">
    <property type="term" value="F:isomerase activity"/>
    <property type="evidence" value="ECO:0007669"/>
    <property type="project" value="UniProtKB-KW"/>
</dbReference>
<dbReference type="UniPathway" id="UPA00659"/>
<sequence>MSAVQRVDVPGVIDDRVTVSVIDGIADVKMNRADKRNALDNSMFTSLSAAGEYLKKLDGLRVVVLSGDGASFCAGLDFSSFAQMAESGPRTGSSESKPDMNAGAMVDGRITHMAQQVCWVWQEVPVPVIAAVHGHALGGGIQIALGCDIRIVHPETQLSVREVHWGLIPDMTGTLMLSRLVRPDIVKNLVFTARIFSGQEAHEMGIATQLSQDVHADAMSMAREIAGRSPEAVRGAKKLINLLANSGAAEQFAAERATIGQLIGSANQAEAVKSHFEKRPPNFESGSLFR</sequence>
<dbReference type="PANTHER" id="PTHR43149:SF1">
    <property type="entry name" value="DELTA(3,5)-DELTA(2,4)-DIENOYL-COA ISOMERASE, MITOCHONDRIAL"/>
    <property type="match status" value="1"/>
</dbReference>
<evidence type="ECO:0000256" key="3">
    <source>
        <dbReference type="ARBA" id="ARBA00022832"/>
    </source>
</evidence>
<evidence type="ECO:0000313" key="6">
    <source>
        <dbReference type="EMBL" id="CAB4892203.1"/>
    </source>
</evidence>
<keyword evidence="3" id="KW-0276">Fatty acid metabolism</keyword>
<dbReference type="EMBL" id="CAFBMJ010000006">
    <property type="protein sequence ID" value="CAB4892203.1"/>
    <property type="molecule type" value="Genomic_DNA"/>
</dbReference>
<evidence type="ECO:0000256" key="1">
    <source>
        <dbReference type="ARBA" id="ARBA00005005"/>
    </source>
</evidence>
<dbReference type="InterPro" id="IPR018376">
    <property type="entry name" value="Enoyl-CoA_hyd/isom_CS"/>
</dbReference>
<name>A0A6J7FKM5_9ZZZZ</name>
<dbReference type="SUPFAM" id="SSF52096">
    <property type="entry name" value="ClpP/crotonase"/>
    <property type="match status" value="1"/>
</dbReference>
<dbReference type="CDD" id="cd06558">
    <property type="entry name" value="crotonase-like"/>
    <property type="match status" value="1"/>
</dbReference>
<dbReference type="Gene3D" id="1.10.12.10">
    <property type="entry name" value="Lyase 2-enoyl-coa Hydratase, Chain A, domain 2"/>
    <property type="match status" value="1"/>
</dbReference>
<proteinExistence type="inferred from homology"/>
<dbReference type="GO" id="GO:0006635">
    <property type="term" value="P:fatty acid beta-oxidation"/>
    <property type="evidence" value="ECO:0007669"/>
    <property type="project" value="UniProtKB-UniPathway"/>
</dbReference>
<organism evidence="6">
    <name type="scientific">freshwater metagenome</name>
    <dbReference type="NCBI Taxonomy" id="449393"/>
    <lineage>
        <taxon>unclassified sequences</taxon>
        <taxon>metagenomes</taxon>
        <taxon>ecological metagenomes</taxon>
    </lineage>
</organism>
<evidence type="ECO:0000256" key="5">
    <source>
        <dbReference type="ARBA" id="ARBA00023235"/>
    </source>
</evidence>
<dbReference type="InterPro" id="IPR001753">
    <property type="entry name" value="Enoyl-CoA_hydra/iso"/>
</dbReference>
<keyword evidence="5" id="KW-0413">Isomerase</keyword>
<evidence type="ECO:0000313" key="7">
    <source>
        <dbReference type="EMBL" id="CAB4954167.1"/>
    </source>
</evidence>
<dbReference type="InterPro" id="IPR014748">
    <property type="entry name" value="Enoyl-CoA_hydra_C"/>
</dbReference>
<keyword evidence="4" id="KW-0443">Lipid metabolism</keyword>
<protein>
    <submittedName>
        <fullName evidence="6">Unannotated protein</fullName>
    </submittedName>
</protein>
<dbReference type="NCBIfam" id="NF005699">
    <property type="entry name" value="PRK07509.1"/>
    <property type="match status" value="1"/>
</dbReference>
<evidence type="ECO:0000256" key="4">
    <source>
        <dbReference type="ARBA" id="ARBA00023098"/>
    </source>
</evidence>
<gene>
    <name evidence="6" type="ORF">UFOPK3573_00180</name>
    <name evidence="7" type="ORF">UFOPK3879_00142</name>
</gene>
<dbReference type="Pfam" id="PF00378">
    <property type="entry name" value="ECH_1"/>
    <property type="match status" value="1"/>
</dbReference>
<reference evidence="6" key="1">
    <citation type="submission" date="2020-05" db="EMBL/GenBank/DDBJ databases">
        <authorList>
            <person name="Chiriac C."/>
            <person name="Salcher M."/>
            <person name="Ghai R."/>
            <person name="Kavagutti S V."/>
        </authorList>
    </citation>
    <scope>NUCLEOTIDE SEQUENCE</scope>
</reference>
<dbReference type="InterPro" id="IPR029045">
    <property type="entry name" value="ClpP/crotonase-like_dom_sf"/>
</dbReference>
<dbReference type="EMBL" id="CAFBNR010000004">
    <property type="protein sequence ID" value="CAB4954167.1"/>
    <property type="molecule type" value="Genomic_DNA"/>
</dbReference>